<evidence type="ECO:0000313" key="6">
    <source>
        <dbReference type="EMBL" id="QYN52929.1"/>
    </source>
</evidence>
<comment type="similarity">
    <text evidence="1">Belongs to the ABC transporter superfamily.</text>
</comment>
<evidence type="ECO:0000259" key="5">
    <source>
        <dbReference type="PROSITE" id="PS50893"/>
    </source>
</evidence>
<dbReference type="PANTHER" id="PTHR42734:SF17">
    <property type="entry name" value="METAL TRANSPORT SYSTEM ATP-BINDING PROTEIN TM_0124-RELATED"/>
    <property type="match status" value="1"/>
</dbReference>
<evidence type="ECO:0000313" key="7">
    <source>
        <dbReference type="Proteomes" id="UP000826550"/>
    </source>
</evidence>
<dbReference type="SUPFAM" id="SSF52540">
    <property type="entry name" value="P-loop containing nucleoside triphosphate hydrolases"/>
    <property type="match status" value="1"/>
</dbReference>
<dbReference type="RefSeq" id="WP_220219755.1">
    <property type="nucleotide sequence ID" value="NZ_CP048268.1"/>
</dbReference>
<reference evidence="6 7" key="1">
    <citation type="submission" date="2020-01" db="EMBL/GenBank/DDBJ databases">
        <title>Vast differences in strain-level diversity in the gut microbiota of two closely related honey bee species.</title>
        <authorList>
            <person name="Ellegaard K.M."/>
            <person name="Suenami S."/>
            <person name="Miyazaki R."/>
            <person name="Engel P."/>
        </authorList>
    </citation>
    <scope>NUCLEOTIDE SEQUENCE [LARGE SCALE GENOMIC DNA]</scope>
    <source>
        <strain evidence="6 7">ESL0416</strain>
    </source>
</reference>
<dbReference type="Proteomes" id="UP000826550">
    <property type="component" value="Chromosome"/>
</dbReference>
<name>A0ABX8W5S2_9LACO</name>
<dbReference type="InterPro" id="IPR027417">
    <property type="entry name" value="P-loop_NTPase"/>
</dbReference>
<keyword evidence="7" id="KW-1185">Reference proteome</keyword>
<dbReference type="PANTHER" id="PTHR42734">
    <property type="entry name" value="METAL TRANSPORT SYSTEM ATP-BINDING PROTEIN TM_0124-RELATED"/>
    <property type="match status" value="1"/>
</dbReference>
<evidence type="ECO:0000256" key="4">
    <source>
        <dbReference type="ARBA" id="ARBA00022840"/>
    </source>
</evidence>
<dbReference type="InterPro" id="IPR003439">
    <property type="entry name" value="ABC_transporter-like_ATP-bd"/>
</dbReference>
<organism evidence="6 7">
    <name type="scientific">Lactobacillus panisapium</name>
    <dbReference type="NCBI Taxonomy" id="2012495"/>
    <lineage>
        <taxon>Bacteria</taxon>
        <taxon>Bacillati</taxon>
        <taxon>Bacillota</taxon>
        <taxon>Bacilli</taxon>
        <taxon>Lactobacillales</taxon>
        <taxon>Lactobacillaceae</taxon>
        <taxon>Lactobacillus</taxon>
    </lineage>
</organism>
<keyword evidence="4 6" id="KW-0067">ATP-binding</keyword>
<gene>
    <name evidence="6" type="ORF">GYM71_05640</name>
</gene>
<dbReference type="EMBL" id="CP048268">
    <property type="protein sequence ID" value="QYN52929.1"/>
    <property type="molecule type" value="Genomic_DNA"/>
</dbReference>
<keyword evidence="3" id="KW-0547">Nucleotide-binding</keyword>
<dbReference type="GO" id="GO:0005524">
    <property type="term" value="F:ATP binding"/>
    <property type="evidence" value="ECO:0007669"/>
    <property type="project" value="UniProtKB-KW"/>
</dbReference>
<dbReference type="SMART" id="SM00382">
    <property type="entry name" value="AAA"/>
    <property type="match status" value="1"/>
</dbReference>
<dbReference type="InterPro" id="IPR003593">
    <property type="entry name" value="AAA+_ATPase"/>
</dbReference>
<protein>
    <submittedName>
        <fullName evidence="6">ATP-binding cassette domain-containing protein</fullName>
    </submittedName>
</protein>
<dbReference type="PROSITE" id="PS50893">
    <property type="entry name" value="ABC_TRANSPORTER_2"/>
    <property type="match status" value="1"/>
</dbReference>
<dbReference type="Pfam" id="PF00005">
    <property type="entry name" value="ABC_tran"/>
    <property type="match status" value="1"/>
</dbReference>
<dbReference type="InterPro" id="IPR050153">
    <property type="entry name" value="Metal_Ion_Import_ABC"/>
</dbReference>
<proteinExistence type="inferred from homology"/>
<evidence type="ECO:0000256" key="2">
    <source>
        <dbReference type="ARBA" id="ARBA00022448"/>
    </source>
</evidence>
<keyword evidence="2" id="KW-0813">Transport</keyword>
<evidence type="ECO:0000256" key="3">
    <source>
        <dbReference type="ARBA" id="ARBA00022741"/>
    </source>
</evidence>
<accession>A0ABX8W5S2</accession>
<feature type="domain" description="ABC transporter" evidence="5">
    <location>
        <begin position="3"/>
        <end position="215"/>
    </location>
</feature>
<dbReference type="Gene3D" id="3.40.50.300">
    <property type="entry name" value="P-loop containing nucleotide triphosphate hydrolases"/>
    <property type="match status" value="1"/>
</dbReference>
<evidence type="ECO:0000256" key="1">
    <source>
        <dbReference type="ARBA" id="ARBA00005417"/>
    </source>
</evidence>
<sequence>MALKVSNLTLKFNHKTIFKNISFSLKDGSTTALIGPNGTGKTTLIKILMGMLPPTSGKFQFSSNVKLGYTPQFRNIDKEYPLSIRSFIALNTPFFKTARVKNALNWQIEQMHLQDIQSVRMGEASGGQKQRAYLAQTLLDQPNMIILDEATASLDPVAKNELMDLIKHLNEKYQMTVLFVSHDIPLTKKYMNNYLYLNDGKITQGKMKDFKETFE</sequence>